<feature type="domain" description="Fungal lipase-type" evidence="2">
    <location>
        <begin position="380"/>
        <end position="517"/>
    </location>
</feature>
<evidence type="ECO:0000313" key="3">
    <source>
        <dbReference type="EMBL" id="WOL03172.1"/>
    </source>
</evidence>
<dbReference type="SUPFAM" id="SSF53474">
    <property type="entry name" value="alpha/beta-Hydrolases"/>
    <property type="match status" value="1"/>
</dbReference>
<accession>A0AAQ3K6U8</accession>
<dbReference type="Proteomes" id="UP001327560">
    <property type="component" value="Chromosome 4"/>
</dbReference>
<dbReference type="InterPro" id="IPR043367">
    <property type="entry name" value="PLIP1/2/3"/>
</dbReference>
<feature type="compositionally biased region" description="Basic and acidic residues" evidence="1">
    <location>
        <begin position="110"/>
        <end position="123"/>
    </location>
</feature>
<feature type="region of interest" description="Disordered" evidence="1">
    <location>
        <begin position="84"/>
        <end position="124"/>
    </location>
</feature>
<dbReference type="AlphaFoldDB" id="A0AAQ3K6U8"/>
<feature type="region of interest" description="Disordered" evidence="1">
    <location>
        <begin position="137"/>
        <end position="175"/>
    </location>
</feature>
<dbReference type="InterPro" id="IPR002921">
    <property type="entry name" value="Fungal_lipase-type"/>
</dbReference>
<sequence>MMACAAVGVHGSTTAMAMDHRREGMRTDLSGMRRSQSAPQLRCTLSVARAVALPPSLKTSRSVGVFPLGSILTNTIRSFLFDSEQGEEAAPAGEEMRLVEPAEESDEEATANREDNTPQEKRANWVARIMELRRRWRDRQQKEEQEEGGGEGEEEDDSYCGVSYDSENEDEEGNPVEWDQESFARLLGSVPLSEAKLFAQLSFLCNKAYEIPDIKEDELRSWYKLDFVTSSLEKKWEAAVRAKLETDSTRPPRGLPASGPPAEAPNNTPIRPSRAYKVAASAASYVHSREKGLLSPHGQAGSHADGSEKGKGEAAEASGPDCCGYNNPEVAAYMAATTMTAVVAAEEEARQEAAKDLRSLHSSPCEWFVCDNESSCTRCFVIQGSDSLASWQANLFFEPTKFETMEVLVHRGIYEAAKGIYEQFLPEIQEHLNRYGDDARFRFTGHSLGGSLCLLVALMLLARGDVKHCHLHAVVTFGSPSVFCGGQKVLEELGLDEEFVRSVMMHRDIVPRAFSCDYPNHVAQLLKRLNGAFRSHPCLNNQKVLYSPLGKTYILQPDEQSSPFHPLLPPGAALYVLDGKSMGGNPSKAAIAGALRTFINSPHPLETLSDRRAYGSEGTILRDHDSSNYARAMAGLVRQHTNSLRRRSRKHRLELWWPLLTTPAAIPPLPSCRNHQNPVLRKPALVTNEVGSGF</sequence>
<feature type="compositionally biased region" description="Basic and acidic residues" evidence="1">
    <location>
        <begin position="305"/>
        <end position="314"/>
    </location>
</feature>
<dbReference type="GO" id="GO:0008970">
    <property type="term" value="F:phospholipase A1 activity"/>
    <property type="evidence" value="ECO:0007669"/>
    <property type="project" value="InterPro"/>
</dbReference>
<evidence type="ECO:0000313" key="4">
    <source>
        <dbReference type="Proteomes" id="UP001327560"/>
    </source>
</evidence>
<dbReference type="Gene3D" id="3.40.50.1820">
    <property type="entry name" value="alpha/beta hydrolase"/>
    <property type="match status" value="1"/>
</dbReference>
<organism evidence="3 4">
    <name type="scientific">Canna indica</name>
    <name type="common">Indian-shot</name>
    <dbReference type="NCBI Taxonomy" id="4628"/>
    <lineage>
        <taxon>Eukaryota</taxon>
        <taxon>Viridiplantae</taxon>
        <taxon>Streptophyta</taxon>
        <taxon>Embryophyta</taxon>
        <taxon>Tracheophyta</taxon>
        <taxon>Spermatophyta</taxon>
        <taxon>Magnoliopsida</taxon>
        <taxon>Liliopsida</taxon>
        <taxon>Zingiberales</taxon>
        <taxon>Cannaceae</taxon>
        <taxon>Canna</taxon>
    </lineage>
</organism>
<feature type="region of interest" description="Disordered" evidence="1">
    <location>
        <begin position="243"/>
        <end position="272"/>
    </location>
</feature>
<evidence type="ECO:0000256" key="1">
    <source>
        <dbReference type="SAM" id="MobiDB-lite"/>
    </source>
</evidence>
<keyword evidence="4" id="KW-1185">Reference proteome</keyword>
<dbReference type="EMBL" id="CP136893">
    <property type="protein sequence ID" value="WOL03172.1"/>
    <property type="molecule type" value="Genomic_DNA"/>
</dbReference>
<dbReference type="InterPro" id="IPR029058">
    <property type="entry name" value="AB_hydrolase_fold"/>
</dbReference>
<dbReference type="GO" id="GO:0006629">
    <property type="term" value="P:lipid metabolic process"/>
    <property type="evidence" value="ECO:0007669"/>
    <property type="project" value="InterPro"/>
</dbReference>
<dbReference type="CDD" id="cd00519">
    <property type="entry name" value="Lipase_3"/>
    <property type="match status" value="1"/>
</dbReference>
<feature type="compositionally biased region" description="Acidic residues" evidence="1">
    <location>
        <begin position="166"/>
        <end position="175"/>
    </location>
</feature>
<name>A0AAQ3K6U8_9LILI</name>
<feature type="region of interest" description="Disordered" evidence="1">
    <location>
        <begin position="292"/>
        <end position="320"/>
    </location>
</feature>
<proteinExistence type="predicted"/>
<gene>
    <name evidence="3" type="ORF">Cni_G11892</name>
</gene>
<feature type="compositionally biased region" description="Acidic residues" evidence="1">
    <location>
        <begin position="144"/>
        <end position="158"/>
    </location>
</feature>
<dbReference type="PANTHER" id="PTHR46483:SF1">
    <property type="entry name" value="PHOSPHOLIPASE A1 PLIP1, CHLOROPLASTIC"/>
    <property type="match status" value="1"/>
</dbReference>
<dbReference type="PANTHER" id="PTHR46483">
    <property type="entry name" value="PHOSPHOLIPASE A1 PLIP2, CHLOROPLASTIC"/>
    <property type="match status" value="1"/>
</dbReference>
<evidence type="ECO:0000259" key="2">
    <source>
        <dbReference type="Pfam" id="PF01764"/>
    </source>
</evidence>
<reference evidence="3 4" key="1">
    <citation type="submission" date="2023-10" db="EMBL/GenBank/DDBJ databases">
        <title>Chromosome-scale genome assembly provides insights into flower coloration mechanisms of Canna indica.</title>
        <authorList>
            <person name="Li C."/>
        </authorList>
    </citation>
    <scope>NUCLEOTIDE SEQUENCE [LARGE SCALE GENOMIC DNA]</scope>
    <source>
        <tissue evidence="3">Flower</tissue>
    </source>
</reference>
<protein>
    <recommendedName>
        <fullName evidence="2">Fungal lipase-type domain-containing protein</fullName>
    </recommendedName>
</protein>
<dbReference type="Pfam" id="PF01764">
    <property type="entry name" value="Lipase_3"/>
    <property type="match status" value="1"/>
</dbReference>